<feature type="region of interest" description="Disordered" evidence="1">
    <location>
        <begin position="9"/>
        <end position="121"/>
    </location>
</feature>
<evidence type="ECO:0000313" key="3">
    <source>
        <dbReference type="Proteomes" id="UP001480595"/>
    </source>
</evidence>
<feature type="compositionally biased region" description="Basic and acidic residues" evidence="1">
    <location>
        <begin position="65"/>
        <end position="76"/>
    </location>
</feature>
<organism evidence="2 3">
    <name type="scientific">Apiospora phragmitis</name>
    <dbReference type="NCBI Taxonomy" id="2905665"/>
    <lineage>
        <taxon>Eukaryota</taxon>
        <taxon>Fungi</taxon>
        <taxon>Dikarya</taxon>
        <taxon>Ascomycota</taxon>
        <taxon>Pezizomycotina</taxon>
        <taxon>Sordariomycetes</taxon>
        <taxon>Xylariomycetidae</taxon>
        <taxon>Amphisphaeriales</taxon>
        <taxon>Apiosporaceae</taxon>
        <taxon>Apiospora</taxon>
    </lineage>
</organism>
<evidence type="ECO:0000313" key="2">
    <source>
        <dbReference type="EMBL" id="KAK8076235.1"/>
    </source>
</evidence>
<dbReference type="EMBL" id="JAQQWL010000004">
    <property type="protein sequence ID" value="KAK8076235.1"/>
    <property type="molecule type" value="Genomic_DNA"/>
</dbReference>
<reference evidence="2 3" key="1">
    <citation type="submission" date="2023-01" db="EMBL/GenBank/DDBJ databases">
        <title>Analysis of 21 Apiospora genomes using comparative genomics revels a genus with tremendous synthesis potential of carbohydrate active enzymes and secondary metabolites.</title>
        <authorList>
            <person name="Sorensen T."/>
        </authorList>
    </citation>
    <scope>NUCLEOTIDE SEQUENCE [LARGE SCALE GENOMIC DNA]</scope>
    <source>
        <strain evidence="2 3">CBS 135458</strain>
    </source>
</reference>
<feature type="compositionally biased region" description="Gly residues" evidence="1">
    <location>
        <begin position="40"/>
        <end position="57"/>
    </location>
</feature>
<accession>A0ABR1W1F1</accession>
<dbReference type="RefSeq" id="XP_066719194.1">
    <property type="nucleotide sequence ID" value="XM_066854916.1"/>
</dbReference>
<keyword evidence="3" id="KW-1185">Reference proteome</keyword>
<dbReference type="Proteomes" id="UP001480595">
    <property type="component" value="Unassembled WGS sequence"/>
</dbReference>
<name>A0ABR1W1F1_9PEZI</name>
<proteinExistence type="predicted"/>
<feature type="compositionally biased region" description="Basic and acidic residues" evidence="1">
    <location>
        <begin position="108"/>
        <end position="121"/>
    </location>
</feature>
<protein>
    <submittedName>
        <fullName evidence="2">Uncharacterized protein</fullName>
    </submittedName>
</protein>
<sequence length="219" mass="22217">MPEIIQKLKSEIKSGLSSSDDHDDTGNTGAREAETIASPGAGGGIIPADVSGGGGGDPSTTAAHSHSDRQTLRKAAEAGGSGGSSGSDIKSSGGGGVTMTPPSGGVIHSEEAHARDRAGSERMTLRKAAAHNRGGRHRAWGVIGQTKCTPGCLVGEPVTRCLFHWCARDIGYAGIGDIVQLLPIWASSSCYAIASIEASECGCETSCARQAVLCWPGFG</sequence>
<gene>
    <name evidence="2" type="ORF">PG994_003507</name>
</gene>
<comment type="caution">
    <text evidence="2">The sequence shown here is derived from an EMBL/GenBank/DDBJ whole genome shotgun (WGS) entry which is preliminary data.</text>
</comment>
<evidence type="ECO:0000256" key="1">
    <source>
        <dbReference type="SAM" id="MobiDB-lite"/>
    </source>
</evidence>
<dbReference type="GeneID" id="92087979"/>